<dbReference type="Gene3D" id="1.10.287.110">
    <property type="entry name" value="DnaJ domain"/>
    <property type="match status" value="1"/>
</dbReference>
<dbReference type="SUPFAM" id="SSF48403">
    <property type="entry name" value="Ankyrin repeat"/>
    <property type="match status" value="1"/>
</dbReference>
<feature type="domain" description="J" evidence="3">
    <location>
        <begin position="8"/>
        <end position="79"/>
    </location>
</feature>
<evidence type="ECO:0000256" key="1">
    <source>
        <dbReference type="PROSITE-ProRule" id="PRU00023"/>
    </source>
</evidence>
<organism evidence="4 5">
    <name type="scientific">Rhodocollybia butyracea</name>
    <dbReference type="NCBI Taxonomy" id="206335"/>
    <lineage>
        <taxon>Eukaryota</taxon>
        <taxon>Fungi</taxon>
        <taxon>Dikarya</taxon>
        <taxon>Basidiomycota</taxon>
        <taxon>Agaricomycotina</taxon>
        <taxon>Agaricomycetes</taxon>
        <taxon>Agaricomycetidae</taxon>
        <taxon>Agaricales</taxon>
        <taxon>Marasmiineae</taxon>
        <taxon>Omphalotaceae</taxon>
        <taxon>Rhodocollybia</taxon>
    </lineage>
</organism>
<dbReference type="PROSITE" id="PS50088">
    <property type="entry name" value="ANK_REPEAT"/>
    <property type="match status" value="1"/>
</dbReference>
<dbReference type="Pfam" id="PF12796">
    <property type="entry name" value="Ank_2"/>
    <property type="match status" value="1"/>
</dbReference>
<dbReference type="AlphaFoldDB" id="A0A9P5PYX9"/>
<dbReference type="PANTHER" id="PTHR43948:SF10">
    <property type="entry name" value="MRJ, ISOFORM E"/>
    <property type="match status" value="1"/>
</dbReference>
<dbReference type="GO" id="GO:0051087">
    <property type="term" value="F:protein-folding chaperone binding"/>
    <property type="evidence" value="ECO:0007669"/>
    <property type="project" value="TreeGrafter"/>
</dbReference>
<evidence type="ECO:0000313" key="4">
    <source>
        <dbReference type="EMBL" id="KAF9075149.1"/>
    </source>
</evidence>
<feature type="region of interest" description="Disordered" evidence="2">
    <location>
        <begin position="61"/>
        <end position="87"/>
    </location>
</feature>
<dbReference type="GO" id="GO:0005634">
    <property type="term" value="C:nucleus"/>
    <property type="evidence" value="ECO:0007669"/>
    <property type="project" value="TreeGrafter"/>
</dbReference>
<dbReference type="PRINTS" id="PR00625">
    <property type="entry name" value="JDOMAIN"/>
</dbReference>
<dbReference type="PROSITE" id="PS50297">
    <property type="entry name" value="ANK_REP_REGION"/>
    <property type="match status" value="1"/>
</dbReference>
<dbReference type="Proteomes" id="UP000772434">
    <property type="component" value="Unassembled WGS sequence"/>
</dbReference>
<feature type="compositionally biased region" description="Low complexity" evidence="2">
    <location>
        <begin position="469"/>
        <end position="479"/>
    </location>
</feature>
<feature type="compositionally biased region" description="Pro residues" evidence="2">
    <location>
        <begin position="138"/>
        <end position="147"/>
    </location>
</feature>
<feature type="compositionally biased region" description="Basic residues" evidence="2">
    <location>
        <begin position="480"/>
        <end position="492"/>
    </location>
</feature>
<evidence type="ECO:0000256" key="2">
    <source>
        <dbReference type="SAM" id="MobiDB-lite"/>
    </source>
</evidence>
<feature type="region of interest" description="Disordered" evidence="2">
    <location>
        <begin position="432"/>
        <end position="492"/>
    </location>
</feature>
<dbReference type="GO" id="GO:0051082">
    <property type="term" value="F:unfolded protein binding"/>
    <property type="evidence" value="ECO:0007669"/>
    <property type="project" value="TreeGrafter"/>
</dbReference>
<feature type="compositionally biased region" description="Basic and acidic residues" evidence="2">
    <location>
        <begin position="148"/>
        <end position="204"/>
    </location>
</feature>
<name>A0A9P5PYX9_9AGAR</name>
<dbReference type="InterPro" id="IPR036770">
    <property type="entry name" value="Ankyrin_rpt-contain_sf"/>
</dbReference>
<accession>A0A9P5PYX9</accession>
<comment type="caution">
    <text evidence="4">The sequence shown here is derived from an EMBL/GenBank/DDBJ whole genome shotgun (WGS) entry which is preliminary data.</text>
</comment>
<gene>
    <name evidence="4" type="ORF">BDP27DRAFT_1286475</name>
</gene>
<dbReference type="GO" id="GO:0005737">
    <property type="term" value="C:cytoplasm"/>
    <property type="evidence" value="ECO:0007669"/>
    <property type="project" value="TreeGrafter"/>
</dbReference>
<dbReference type="InterPro" id="IPR002110">
    <property type="entry name" value="Ankyrin_rpt"/>
</dbReference>
<feature type="compositionally biased region" description="Basic residues" evidence="2">
    <location>
        <begin position="205"/>
        <end position="214"/>
    </location>
</feature>
<keyword evidence="1" id="KW-0040">ANK repeat</keyword>
<dbReference type="EMBL" id="JADNRY010000010">
    <property type="protein sequence ID" value="KAF9075149.1"/>
    <property type="molecule type" value="Genomic_DNA"/>
</dbReference>
<dbReference type="PROSITE" id="PS50076">
    <property type="entry name" value="DNAJ_2"/>
    <property type="match status" value="1"/>
</dbReference>
<dbReference type="SUPFAM" id="SSF46565">
    <property type="entry name" value="Chaperone J-domain"/>
    <property type="match status" value="1"/>
</dbReference>
<dbReference type="OrthoDB" id="442087at2759"/>
<dbReference type="Pfam" id="PF00226">
    <property type="entry name" value="DnaJ"/>
    <property type="match status" value="1"/>
</dbReference>
<reference evidence="4" key="1">
    <citation type="submission" date="2020-11" db="EMBL/GenBank/DDBJ databases">
        <authorList>
            <consortium name="DOE Joint Genome Institute"/>
            <person name="Ahrendt S."/>
            <person name="Riley R."/>
            <person name="Andreopoulos W."/>
            <person name="Labutti K."/>
            <person name="Pangilinan J."/>
            <person name="Ruiz-Duenas F.J."/>
            <person name="Barrasa J.M."/>
            <person name="Sanchez-Garcia M."/>
            <person name="Camarero S."/>
            <person name="Miyauchi S."/>
            <person name="Serrano A."/>
            <person name="Linde D."/>
            <person name="Babiker R."/>
            <person name="Drula E."/>
            <person name="Ayuso-Fernandez I."/>
            <person name="Pacheco R."/>
            <person name="Padilla G."/>
            <person name="Ferreira P."/>
            <person name="Barriuso J."/>
            <person name="Kellner H."/>
            <person name="Castanera R."/>
            <person name="Alfaro M."/>
            <person name="Ramirez L."/>
            <person name="Pisabarro A.G."/>
            <person name="Kuo A."/>
            <person name="Tritt A."/>
            <person name="Lipzen A."/>
            <person name="He G."/>
            <person name="Yan M."/>
            <person name="Ng V."/>
            <person name="Cullen D."/>
            <person name="Martin F."/>
            <person name="Rosso M.-N."/>
            <person name="Henrissat B."/>
            <person name="Hibbett D."/>
            <person name="Martinez A.T."/>
            <person name="Grigoriev I.V."/>
        </authorList>
    </citation>
    <scope>NUCLEOTIDE SEQUENCE</scope>
    <source>
        <strain evidence="4">AH 40177</strain>
    </source>
</reference>
<dbReference type="InterPro" id="IPR001623">
    <property type="entry name" value="DnaJ_domain"/>
</dbReference>
<proteinExistence type="predicted"/>
<dbReference type="Gene3D" id="1.25.40.20">
    <property type="entry name" value="Ankyrin repeat-containing domain"/>
    <property type="match status" value="1"/>
</dbReference>
<feature type="region of interest" description="Disordered" evidence="2">
    <location>
        <begin position="118"/>
        <end position="232"/>
    </location>
</feature>
<evidence type="ECO:0000259" key="3">
    <source>
        <dbReference type="PROSITE" id="PS50076"/>
    </source>
</evidence>
<feature type="compositionally biased region" description="Basic and acidic residues" evidence="2">
    <location>
        <begin position="221"/>
        <end position="232"/>
    </location>
</feature>
<dbReference type="CDD" id="cd06257">
    <property type="entry name" value="DnaJ"/>
    <property type="match status" value="1"/>
</dbReference>
<dbReference type="SMART" id="SM00271">
    <property type="entry name" value="DnaJ"/>
    <property type="match status" value="1"/>
</dbReference>
<feature type="compositionally biased region" description="Basic and acidic residues" evidence="2">
    <location>
        <begin position="440"/>
        <end position="451"/>
    </location>
</feature>
<dbReference type="SMART" id="SM00248">
    <property type="entry name" value="ANK"/>
    <property type="match status" value="2"/>
</dbReference>
<dbReference type="PANTHER" id="PTHR43948">
    <property type="entry name" value="DNAJ HOMOLOG SUBFAMILY B"/>
    <property type="match status" value="1"/>
</dbReference>
<dbReference type="GO" id="GO:0044183">
    <property type="term" value="F:protein folding chaperone"/>
    <property type="evidence" value="ECO:0007669"/>
    <property type="project" value="TreeGrafter"/>
</dbReference>
<sequence>MSRTALANAYRVLGLDEGVSLDVIKNTYKQLALRTHPDKNPDNPDATAEFQRVGEAYNLLSKHLDPSRGPRRSSFSPFEHDHDGDYSEDEFEYGVNYDDELEFYLFIFEHVMRGHARRAHSGRGPRGGDLPPGFIFMPSPPTSFRPSPPREEPRETPQEQAERLRRTREEQEAAELRRKREAAVRKELKEQDRQKEREAAEQRQKAKSGQKKAKANAQRQQAEDAARAHREKVQEKRSAVFQAARAGNAQEVKKGVWENNVDAAGGEVKHGHEEFVKNTPKDPQETLLHIAAQQGDADLVSWLDNHSAEVDERDSKGRTAFHVAVQHGHPNILAYFFDNYNPKDSDHSQIYTAPKSKNVLSFSLQSHEPQVVFMVLESGLATSRDINDAWSWINSPEGRKSMTQQYSKGVPGDVAEKLSDIVQLLMCYGGFTPPPTPTTNRKEGPAHERAFESPSPPSPFSHQEKVQPSGSRQSSNRGRNVGRGRGNRKNRA</sequence>
<protein>
    <recommendedName>
        <fullName evidence="3">J domain-containing protein</fullName>
    </recommendedName>
</protein>
<keyword evidence="5" id="KW-1185">Reference proteome</keyword>
<dbReference type="InterPro" id="IPR036869">
    <property type="entry name" value="J_dom_sf"/>
</dbReference>
<feature type="repeat" description="ANK" evidence="1">
    <location>
        <begin position="283"/>
        <end position="315"/>
    </location>
</feature>
<evidence type="ECO:0000313" key="5">
    <source>
        <dbReference type="Proteomes" id="UP000772434"/>
    </source>
</evidence>